<dbReference type="SUPFAM" id="SSF53335">
    <property type="entry name" value="S-adenosyl-L-methionine-dependent methyltransferases"/>
    <property type="match status" value="1"/>
</dbReference>
<name>A0A382EE78_9ZZZZ</name>
<dbReference type="Gene3D" id="3.40.50.150">
    <property type="entry name" value="Vaccinia Virus protein VP39"/>
    <property type="match status" value="1"/>
</dbReference>
<dbReference type="EMBL" id="UINC01043780">
    <property type="protein sequence ID" value="SVB48291.1"/>
    <property type="molecule type" value="Genomic_DNA"/>
</dbReference>
<gene>
    <name evidence="1" type="ORF">METZ01_LOCUS201145</name>
</gene>
<dbReference type="AlphaFoldDB" id="A0A382EE78"/>
<organism evidence="1">
    <name type="scientific">marine metagenome</name>
    <dbReference type="NCBI Taxonomy" id="408172"/>
    <lineage>
        <taxon>unclassified sequences</taxon>
        <taxon>metagenomes</taxon>
        <taxon>ecological metagenomes</taxon>
    </lineage>
</organism>
<evidence type="ECO:0008006" key="2">
    <source>
        <dbReference type="Google" id="ProtNLM"/>
    </source>
</evidence>
<protein>
    <recommendedName>
        <fullName evidence="2">Methyltransferase type 11 domain-containing protein</fullName>
    </recommendedName>
</protein>
<accession>A0A382EE78</accession>
<reference evidence="1" key="1">
    <citation type="submission" date="2018-05" db="EMBL/GenBank/DDBJ databases">
        <authorList>
            <person name="Lanie J.A."/>
            <person name="Ng W.-L."/>
            <person name="Kazmierczak K.M."/>
            <person name="Andrzejewski T.M."/>
            <person name="Davidsen T.M."/>
            <person name="Wayne K.J."/>
            <person name="Tettelin H."/>
            <person name="Glass J.I."/>
            <person name="Rusch D."/>
            <person name="Podicherti R."/>
            <person name="Tsui H.-C.T."/>
            <person name="Winkler M.E."/>
        </authorList>
    </citation>
    <scope>NUCLEOTIDE SEQUENCE</scope>
</reference>
<sequence length="183" mass="21545">LCRSKPNKVARQSLDLKLYQMKCPLCNYHSTTFLLKGDAREYWSCEKCHLIFVPPKFFIPNKQEIERYLEHNNTLNNQGYVKMFQEKINTINKICPGINTVLDYGCGYEPVLKKLLEREGYQAYGYDLNFFSTEEFKKKYDLIISTETFEHIKKPGEDLARLIPKVSSKGYLAIMTRFYPLKN</sequence>
<feature type="non-terminal residue" evidence="1">
    <location>
        <position position="1"/>
    </location>
</feature>
<feature type="non-terminal residue" evidence="1">
    <location>
        <position position="183"/>
    </location>
</feature>
<evidence type="ECO:0000313" key="1">
    <source>
        <dbReference type="EMBL" id="SVB48291.1"/>
    </source>
</evidence>
<dbReference type="InterPro" id="IPR029063">
    <property type="entry name" value="SAM-dependent_MTases_sf"/>
</dbReference>
<proteinExistence type="predicted"/>
<dbReference type="Pfam" id="PF13489">
    <property type="entry name" value="Methyltransf_23"/>
    <property type="match status" value="1"/>
</dbReference>